<evidence type="ECO:0000256" key="2">
    <source>
        <dbReference type="ARBA" id="ARBA00022475"/>
    </source>
</evidence>
<dbReference type="InterPro" id="IPR020846">
    <property type="entry name" value="MFS_dom"/>
</dbReference>
<organism evidence="8 9">
    <name type="scientific">Acinetobacter genomosp. 33YU</name>
    <dbReference type="NCBI Taxonomy" id="1675530"/>
    <lineage>
        <taxon>Bacteria</taxon>
        <taxon>Pseudomonadati</taxon>
        <taxon>Pseudomonadota</taxon>
        <taxon>Gammaproteobacteria</taxon>
        <taxon>Moraxellales</taxon>
        <taxon>Moraxellaceae</taxon>
        <taxon>Acinetobacter</taxon>
    </lineage>
</organism>
<evidence type="ECO:0000256" key="1">
    <source>
        <dbReference type="ARBA" id="ARBA00004651"/>
    </source>
</evidence>
<evidence type="ECO:0000313" key="9">
    <source>
        <dbReference type="Proteomes" id="UP000189376"/>
    </source>
</evidence>
<keyword evidence="4 6" id="KW-1133">Transmembrane helix</keyword>
<dbReference type="GO" id="GO:0022857">
    <property type="term" value="F:transmembrane transporter activity"/>
    <property type="evidence" value="ECO:0007669"/>
    <property type="project" value="InterPro"/>
</dbReference>
<feature type="transmembrane region" description="Helical" evidence="6">
    <location>
        <begin position="112"/>
        <end position="133"/>
    </location>
</feature>
<dbReference type="InterPro" id="IPR011701">
    <property type="entry name" value="MFS"/>
</dbReference>
<keyword evidence="2" id="KW-1003">Cell membrane</keyword>
<dbReference type="AlphaFoldDB" id="A0A1V2V2P3"/>
<feature type="transmembrane region" description="Helical" evidence="6">
    <location>
        <begin position="145"/>
        <end position="164"/>
    </location>
</feature>
<feature type="transmembrane region" description="Helical" evidence="6">
    <location>
        <begin position="371"/>
        <end position="392"/>
    </location>
</feature>
<keyword evidence="9" id="KW-1185">Reference proteome</keyword>
<feature type="domain" description="Major facilitator superfamily (MFS) profile" evidence="7">
    <location>
        <begin position="14"/>
        <end position="396"/>
    </location>
</feature>
<dbReference type="Pfam" id="PF07690">
    <property type="entry name" value="MFS_1"/>
    <property type="match status" value="1"/>
</dbReference>
<feature type="transmembrane region" description="Helical" evidence="6">
    <location>
        <begin position="307"/>
        <end position="331"/>
    </location>
</feature>
<keyword evidence="3 6" id="KW-0812">Transmembrane</keyword>
<proteinExistence type="predicted"/>
<dbReference type="Gene3D" id="1.20.1250.20">
    <property type="entry name" value="MFS general substrate transporter like domains"/>
    <property type="match status" value="1"/>
</dbReference>
<feature type="transmembrane region" description="Helical" evidence="6">
    <location>
        <begin position="57"/>
        <end position="75"/>
    </location>
</feature>
<protein>
    <submittedName>
        <fullName evidence="8">Transcriptional regulator</fullName>
    </submittedName>
</protein>
<dbReference type="PANTHER" id="PTHR43124:SF5">
    <property type="entry name" value="PURINE RIBONUCLEOSIDE EFFLUX PUMP NEPI"/>
    <property type="match status" value="1"/>
</dbReference>
<evidence type="ECO:0000313" key="8">
    <source>
        <dbReference type="EMBL" id="ONN56465.1"/>
    </source>
</evidence>
<comment type="subcellular location">
    <subcellularLocation>
        <location evidence="1">Cell membrane</location>
        <topology evidence="1">Multi-pass membrane protein</topology>
    </subcellularLocation>
</comment>
<dbReference type="CDD" id="cd17324">
    <property type="entry name" value="MFS_NepI_like"/>
    <property type="match status" value="1"/>
</dbReference>
<comment type="caution">
    <text evidence="8">The sequence shown here is derived from an EMBL/GenBank/DDBJ whole genome shotgun (WGS) entry which is preliminary data.</text>
</comment>
<feature type="transmembrane region" description="Helical" evidence="6">
    <location>
        <begin position="218"/>
        <end position="240"/>
    </location>
</feature>
<dbReference type="InterPro" id="IPR036259">
    <property type="entry name" value="MFS_trans_sf"/>
</dbReference>
<feature type="transmembrane region" description="Helical" evidence="6">
    <location>
        <begin position="252"/>
        <end position="277"/>
    </location>
</feature>
<feature type="transmembrane region" description="Helical" evidence="6">
    <location>
        <begin position="343"/>
        <end position="365"/>
    </location>
</feature>
<accession>A0A1V2V2P3</accession>
<dbReference type="SUPFAM" id="SSF103473">
    <property type="entry name" value="MFS general substrate transporter"/>
    <property type="match status" value="1"/>
</dbReference>
<evidence type="ECO:0000259" key="7">
    <source>
        <dbReference type="PROSITE" id="PS50850"/>
    </source>
</evidence>
<feature type="transmembrane region" description="Helical" evidence="6">
    <location>
        <begin position="18"/>
        <end position="37"/>
    </location>
</feature>
<name>A0A1V2V2P3_9GAMM</name>
<dbReference type="Proteomes" id="UP000189376">
    <property type="component" value="Unassembled WGS sequence"/>
</dbReference>
<evidence type="ECO:0000256" key="3">
    <source>
        <dbReference type="ARBA" id="ARBA00022692"/>
    </source>
</evidence>
<reference evidence="8 9" key="1">
    <citation type="submission" date="2015-07" db="EMBL/GenBank/DDBJ databases">
        <title>Acinetobacter yuneri, a novel member of Acinetobacter calcoaceticus-Acinetobacter baumannii complex isolated from clinical specimen.</title>
        <authorList>
            <person name="Yu Y."/>
        </authorList>
    </citation>
    <scope>NUCLEOTIDE SEQUENCE [LARGE SCALE GENOMIC DNA]</scope>
    <source>
        <strain evidence="8 9">A362</strain>
    </source>
</reference>
<evidence type="ECO:0000256" key="6">
    <source>
        <dbReference type="SAM" id="Phobius"/>
    </source>
</evidence>
<evidence type="ECO:0000256" key="5">
    <source>
        <dbReference type="ARBA" id="ARBA00023136"/>
    </source>
</evidence>
<feature type="transmembrane region" description="Helical" evidence="6">
    <location>
        <begin position="170"/>
        <end position="190"/>
    </location>
</feature>
<keyword evidence="5 6" id="KW-0472">Membrane</keyword>
<feature type="transmembrane region" description="Helical" evidence="6">
    <location>
        <begin position="87"/>
        <end position="106"/>
    </location>
</feature>
<dbReference type="EMBL" id="LFZS01000001">
    <property type="protein sequence ID" value="ONN56465.1"/>
    <property type="molecule type" value="Genomic_DNA"/>
</dbReference>
<dbReference type="RefSeq" id="WP_077168410.1">
    <property type="nucleotide sequence ID" value="NZ_LFZS01000001.1"/>
</dbReference>
<dbReference type="PROSITE" id="PS50850">
    <property type="entry name" value="MFS"/>
    <property type="match status" value="1"/>
</dbReference>
<feature type="transmembrane region" description="Helical" evidence="6">
    <location>
        <begin position="284"/>
        <end position="301"/>
    </location>
</feature>
<evidence type="ECO:0000256" key="4">
    <source>
        <dbReference type="ARBA" id="ARBA00022989"/>
    </source>
</evidence>
<dbReference type="InterPro" id="IPR050189">
    <property type="entry name" value="MFS_Efflux_Transporters"/>
</dbReference>
<sequence length="401" mass="43308">MPSFHQIEQSTYEHSTPAWGAVFVMSLCCAVLIASEFMPVSLLTPISLDLNMSEGQVGQAIAISGIFAVMTSLSISRVFKTWDRRHIILLLTLLMIASGIVITFAHSAALFMLGRAILGVVIGGFWAMSTSIVMRLVPPLSVPKALGLLNGGNALATTIAAPLGSFLGSIIGWRGAFFCIVPIAIVALIWQFKSMPSFPAILSVEKSKNPFGLLKRPIVLYGMTGILLLFMGQFALFTYLRPFLETVTHVDATILSILLLILGLTGLVGTFVISLILHQHVYRYLILIPFIMAVIDGAFVLGGEHLWFVAILMGLWGFIGTSAPVAWNTWLAQTLHQDAEIGGGLMVAIIQFAITLGATIGGLLYDSHGYSATFYMSATILLLGAITAFLTWRNAIHVAHQ</sequence>
<dbReference type="PANTHER" id="PTHR43124">
    <property type="entry name" value="PURINE EFFLUX PUMP PBUE"/>
    <property type="match status" value="1"/>
</dbReference>
<dbReference type="GO" id="GO:0005886">
    <property type="term" value="C:plasma membrane"/>
    <property type="evidence" value="ECO:0007669"/>
    <property type="project" value="UniProtKB-SubCell"/>
</dbReference>
<gene>
    <name evidence="8" type="ORF">AC058_02045</name>
</gene>